<feature type="coiled-coil region" evidence="1">
    <location>
        <begin position="935"/>
        <end position="1022"/>
    </location>
</feature>
<dbReference type="Pfam" id="PF15402">
    <property type="entry name" value="MELT_2"/>
    <property type="match status" value="6"/>
</dbReference>
<comment type="caution">
    <text evidence="4">The sequence shown here is derived from an EMBL/GenBank/DDBJ whole genome shotgun (WGS) entry which is preliminary data.</text>
</comment>
<dbReference type="SMART" id="SM00787">
    <property type="entry name" value="Spc7"/>
    <property type="match status" value="1"/>
</dbReference>
<organism evidence="4 5">
    <name type="scientific">Diplodia seriata</name>
    <dbReference type="NCBI Taxonomy" id="420778"/>
    <lineage>
        <taxon>Eukaryota</taxon>
        <taxon>Fungi</taxon>
        <taxon>Dikarya</taxon>
        <taxon>Ascomycota</taxon>
        <taxon>Pezizomycotina</taxon>
        <taxon>Dothideomycetes</taxon>
        <taxon>Dothideomycetes incertae sedis</taxon>
        <taxon>Botryosphaeriales</taxon>
        <taxon>Botryosphaeriaceae</taxon>
        <taxon>Diplodia</taxon>
    </lineage>
</organism>
<feature type="compositionally biased region" description="Basic residues" evidence="2">
    <location>
        <begin position="580"/>
        <end position="589"/>
    </location>
</feature>
<dbReference type="InterPro" id="IPR013253">
    <property type="entry name" value="Spc7_domain"/>
</dbReference>
<dbReference type="Gene3D" id="1.10.287.1490">
    <property type="match status" value="1"/>
</dbReference>
<accession>A0ABR3C3D1</accession>
<feature type="compositionally biased region" description="Polar residues" evidence="2">
    <location>
        <begin position="364"/>
        <end position="375"/>
    </location>
</feature>
<dbReference type="Pfam" id="PF08317">
    <property type="entry name" value="Spc7"/>
    <property type="match status" value="1"/>
</dbReference>
<dbReference type="Pfam" id="PF18210">
    <property type="entry name" value="Knl1_RWD_C"/>
    <property type="match status" value="1"/>
</dbReference>
<proteinExistence type="predicted"/>
<name>A0ABR3C3D1_9PEZI</name>
<keyword evidence="5" id="KW-1185">Reference proteome</keyword>
<feature type="compositionally biased region" description="Acidic residues" evidence="2">
    <location>
        <begin position="324"/>
        <end position="334"/>
    </location>
</feature>
<dbReference type="SMART" id="SM01315">
    <property type="entry name" value="Spc7_N"/>
    <property type="match status" value="1"/>
</dbReference>
<feature type="region of interest" description="Disordered" evidence="2">
    <location>
        <begin position="302"/>
        <end position="465"/>
    </location>
</feature>
<feature type="region of interest" description="Disordered" evidence="2">
    <location>
        <begin position="697"/>
        <end position="756"/>
    </location>
</feature>
<feature type="compositionally biased region" description="Basic and acidic residues" evidence="2">
    <location>
        <begin position="70"/>
        <end position="84"/>
    </location>
</feature>
<dbReference type="EMBL" id="JAJVCZ030000010">
    <property type="protein sequence ID" value="KAL0255122.1"/>
    <property type="molecule type" value="Genomic_DNA"/>
</dbReference>
<feature type="compositionally biased region" description="Polar residues" evidence="2">
    <location>
        <begin position="237"/>
        <end position="251"/>
    </location>
</feature>
<feature type="compositionally biased region" description="Basic residues" evidence="2">
    <location>
        <begin position="409"/>
        <end position="421"/>
    </location>
</feature>
<evidence type="ECO:0000259" key="3">
    <source>
        <dbReference type="SMART" id="SM00787"/>
    </source>
</evidence>
<gene>
    <name evidence="4" type="ORF">SLS55_009651</name>
</gene>
<feature type="compositionally biased region" description="Low complexity" evidence="2">
    <location>
        <begin position="111"/>
        <end position="128"/>
    </location>
</feature>
<evidence type="ECO:0000256" key="1">
    <source>
        <dbReference type="SAM" id="Coils"/>
    </source>
</evidence>
<dbReference type="InterPro" id="IPR040850">
    <property type="entry name" value="Knl1_RWD_C"/>
</dbReference>
<feature type="domain" description="Spc7 kinetochore protein" evidence="3">
    <location>
        <begin position="747"/>
        <end position="1077"/>
    </location>
</feature>
<dbReference type="PANTHER" id="PTHR28260">
    <property type="entry name" value="SPINDLE POLE BODY COMPONENT SPC105"/>
    <property type="match status" value="1"/>
</dbReference>
<keyword evidence="1" id="KW-0175">Coiled coil</keyword>
<evidence type="ECO:0000256" key="2">
    <source>
        <dbReference type="SAM" id="MobiDB-lite"/>
    </source>
</evidence>
<reference evidence="4 5" key="1">
    <citation type="submission" date="2024-02" db="EMBL/GenBank/DDBJ databases">
        <title>De novo assembly and annotation of 12 fungi associated with fruit tree decline syndrome in Ontario, Canada.</title>
        <authorList>
            <person name="Sulman M."/>
            <person name="Ellouze W."/>
            <person name="Ilyukhin E."/>
        </authorList>
    </citation>
    <scope>NUCLEOTIDE SEQUENCE [LARGE SCALE GENOMIC DNA]</scope>
    <source>
        <strain evidence="4 5">FDS-637</strain>
    </source>
</reference>
<feature type="region of interest" description="Disordered" evidence="2">
    <location>
        <begin position="1"/>
        <end position="288"/>
    </location>
</feature>
<feature type="compositionally biased region" description="Low complexity" evidence="2">
    <location>
        <begin position="197"/>
        <end position="209"/>
    </location>
</feature>
<feature type="region of interest" description="Disordered" evidence="2">
    <location>
        <begin position="507"/>
        <end position="668"/>
    </location>
</feature>
<sequence>MSAAHDKENIAEGLSVASRAKPTALSPKKSGGRKTRSKSIGPGGIDVPLKESGGNRRKSAMPAMPVKSILSREDEVKRREERRKSLAKRRVSFAPEATLHTWDVIEYMRDATSSSASSNSTRRASNATQEPTSPERGVRFSGPDSDPTDPPSTPPEQVEDDLPSSSPEKQRNLHQKNRRRSSGIPPLDFNNPDDVLSSSPYSGSSAPGSDDIEIASDDDDDDDGSTMMSLDAGDDPTTASAASNDDSTGSSARLDAALRQAAEQAGTHHFQFGDEDEGGEASMEIAGDEITAAFKPWVQKTTFSENRENVQPDPFAFNLPGPNQDDDSEGEEMSMDITRAIGGIVAAPQDKKEELSPEPDNVTMDFTTAIGSIQTGEAPKESTRAGTKRRRSSALQENTDEQGSPAKRQASRRMSIRRRKSGAHDEALEDGTMDLTTAIGGIRPSQAQNKSDRRGSVNSSFGDETMDFTMAMGGIKNDIQNTSGDDTVMSKDNNEDLSMEFTAILGKIQNSRQETPTTPESKKTAVATPPSKRGSAAKFTNNHPEVPSPSPMKVSNAVIANTESPITALKIHKDTTPRKSPGKSPKKSPQKTLQKSPRRSPRKSAGTAQPDLATTPEPAPVANTPQRQSPEKSVETFVAGTETAAEEVAEQRAETPVEAESTTPIKEPVAKAASIPSLMDSIRLLSTPRKQVFASPLKRVVAATPQRSTPRKSLSPQKSPSPKKSSSPRKQVQFGVDEVQGSVLPAEEDTSAVGDSEPVERIKLQEFLEMTNIRFMDLTTTKRRHTGYPGAQSAFGRGASLSAAEIEGKDDLETCVVAAACTEPEYLMYQHACHELKKYISEGKNLVRQIEEEVHEENPALFGEYMSAPADQRQVMDIQFKNMKTNARLRTKEAWYGWRSNLLHDIKAALTRTVDSFDRDDAALKEQEQIIDSTLPALQDRHAHLESECKQLQRRAEELNGPDREELDAARERIVAAEAAIEEKKRKVEALQQQLTEKEAGIEAVKERRVECENEIHAAERVREECRGWSVDEVKALKARVSALEKEHGWLITSASASAESKTVTMTYRNDLQLFFHPDAFAPHAAAAAAADPSSSASSPSGCPISLTYIGDAPLSTTKRFFLQVLRATLHSLPQASTRAAHLLAHVARGWDACRAVAADARRLALAHAVDEAILSDERLAVSAAVLLPQVQSKVAVSFEIAVDTYNTNDGDEGRDLAQGLRTRVNVRAQAVYGEAYKEAKMAAFLQQCVGEEVRVGGRPGWGEAVGDLRERLVARGRKAGRVG</sequence>
<dbReference type="PANTHER" id="PTHR28260:SF1">
    <property type="entry name" value="SPINDLE POLE BODY COMPONENT SPC105"/>
    <property type="match status" value="1"/>
</dbReference>
<feature type="compositionally biased region" description="Basic residues" evidence="2">
    <location>
        <begin position="172"/>
        <end position="181"/>
    </location>
</feature>
<feature type="compositionally biased region" description="Polar residues" evidence="2">
    <location>
        <begin position="508"/>
        <end position="519"/>
    </location>
</feature>
<evidence type="ECO:0000313" key="5">
    <source>
        <dbReference type="Proteomes" id="UP001430584"/>
    </source>
</evidence>
<dbReference type="InterPro" id="IPR033338">
    <property type="entry name" value="Spc105/Spc7"/>
</dbReference>
<dbReference type="RefSeq" id="XP_066628993.1">
    <property type="nucleotide sequence ID" value="XM_066781047.1"/>
</dbReference>
<evidence type="ECO:0000313" key="4">
    <source>
        <dbReference type="EMBL" id="KAL0255122.1"/>
    </source>
</evidence>
<feature type="compositionally biased region" description="Basic and acidic residues" evidence="2">
    <location>
        <begin position="1"/>
        <end position="10"/>
    </location>
</feature>
<feature type="compositionally biased region" description="Low complexity" evidence="2">
    <location>
        <begin position="711"/>
        <end position="731"/>
    </location>
</feature>
<dbReference type="Proteomes" id="UP001430584">
    <property type="component" value="Unassembled WGS sequence"/>
</dbReference>
<protein>
    <recommendedName>
        <fullName evidence="3">Spc7 kinetochore protein domain-containing protein</fullName>
    </recommendedName>
</protein>
<dbReference type="GeneID" id="92013736"/>
<feature type="compositionally biased region" description="Acidic residues" evidence="2">
    <location>
        <begin position="210"/>
        <end position="224"/>
    </location>
</feature>